<dbReference type="RefSeq" id="XP_033675242.1">
    <property type="nucleotide sequence ID" value="XM_033820985.1"/>
</dbReference>
<evidence type="ECO:0000313" key="2">
    <source>
        <dbReference type="Proteomes" id="UP000800094"/>
    </source>
</evidence>
<protein>
    <submittedName>
        <fullName evidence="1">Uncharacterized protein</fullName>
    </submittedName>
</protein>
<proteinExistence type="predicted"/>
<dbReference type="GeneID" id="54574315"/>
<name>A0A6A6HR11_9PLEO</name>
<sequence>MLVEQARADSALRPDIHSKRDLTTLSEVTDYETCEFLRSTFTYVDEEDIAWFGQVPGIRKYDLTVEDLKRELRRIPDEKIYLLHTWMSVVSEADRKNLFIKRPEISCADNEYEVKLVPRILFEEVEILEFLK</sequence>
<dbReference type="OrthoDB" id="4062651at2759"/>
<dbReference type="AlphaFoldDB" id="A0A6A6HR11"/>
<gene>
    <name evidence="1" type="ORF">BU26DRAFT_239113</name>
</gene>
<keyword evidence="2" id="KW-1185">Reference proteome</keyword>
<evidence type="ECO:0000313" key="1">
    <source>
        <dbReference type="EMBL" id="KAF2240238.1"/>
    </source>
</evidence>
<dbReference type="EMBL" id="ML987222">
    <property type="protein sequence ID" value="KAF2240238.1"/>
    <property type="molecule type" value="Genomic_DNA"/>
</dbReference>
<organism evidence="1 2">
    <name type="scientific">Trematosphaeria pertusa</name>
    <dbReference type="NCBI Taxonomy" id="390896"/>
    <lineage>
        <taxon>Eukaryota</taxon>
        <taxon>Fungi</taxon>
        <taxon>Dikarya</taxon>
        <taxon>Ascomycota</taxon>
        <taxon>Pezizomycotina</taxon>
        <taxon>Dothideomycetes</taxon>
        <taxon>Pleosporomycetidae</taxon>
        <taxon>Pleosporales</taxon>
        <taxon>Massarineae</taxon>
        <taxon>Trematosphaeriaceae</taxon>
        <taxon>Trematosphaeria</taxon>
    </lineage>
</organism>
<accession>A0A6A6HR11</accession>
<dbReference type="Proteomes" id="UP000800094">
    <property type="component" value="Unassembled WGS sequence"/>
</dbReference>
<reference evidence="1" key="1">
    <citation type="journal article" date="2020" name="Stud. Mycol.">
        <title>101 Dothideomycetes genomes: a test case for predicting lifestyles and emergence of pathogens.</title>
        <authorList>
            <person name="Haridas S."/>
            <person name="Albert R."/>
            <person name="Binder M."/>
            <person name="Bloem J."/>
            <person name="Labutti K."/>
            <person name="Salamov A."/>
            <person name="Andreopoulos B."/>
            <person name="Baker S."/>
            <person name="Barry K."/>
            <person name="Bills G."/>
            <person name="Bluhm B."/>
            <person name="Cannon C."/>
            <person name="Castanera R."/>
            <person name="Culley D."/>
            <person name="Daum C."/>
            <person name="Ezra D."/>
            <person name="Gonzalez J."/>
            <person name="Henrissat B."/>
            <person name="Kuo A."/>
            <person name="Liang C."/>
            <person name="Lipzen A."/>
            <person name="Lutzoni F."/>
            <person name="Magnuson J."/>
            <person name="Mondo S."/>
            <person name="Nolan M."/>
            <person name="Ohm R."/>
            <person name="Pangilinan J."/>
            <person name="Park H.-J."/>
            <person name="Ramirez L."/>
            <person name="Alfaro M."/>
            <person name="Sun H."/>
            <person name="Tritt A."/>
            <person name="Yoshinaga Y."/>
            <person name="Zwiers L.-H."/>
            <person name="Turgeon B."/>
            <person name="Goodwin S."/>
            <person name="Spatafora J."/>
            <person name="Crous P."/>
            <person name="Grigoriev I."/>
        </authorList>
    </citation>
    <scope>NUCLEOTIDE SEQUENCE</scope>
    <source>
        <strain evidence="1">CBS 122368</strain>
    </source>
</reference>